<keyword evidence="2" id="KW-0677">Repeat</keyword>
<dbReference type="Pfam" id="PF23598">
    <property type="entry name" value="LRR_14"/>
    <property type="match status" value="1"/>
</dbReference>
<evidence type="ECO:0000259" key="4">
    <source>
        <dbReference type="Pfam" id="PF00931"/>
    </source>
</evidence>
<reference evidence="6" key="1">
    <citation type="journal article" date="2013" name="Nature">
        <title>Draft genome of the wheat A-genome progenitor Triticum urartu.</title>
        <authorList>
            <person name="Ling H.Q."/>
            <person name="Zhao S."/>
            <person name="Liu D."/>
            <person name="Wang J."/>
            <person name="Sun H."/>
            <person name="Zhang C."/>
            <person name="Fan H."/>
            <person name="Li D."/>
            <person name="Dong L."/>
            <person name="Tao Y."/>
            <person name="Gao C."/>
            <person name="Wu H."/>
            <person name="Li Y."/>
            <person name="Cui Y."/>
            <person name="Guo X."/>
            <person name="Zheng S."/>
            <person name="Wang B."/>
            <person name="Yu K."/>
            <person name="Liang Q."/>
            <person name="Yang W."/>
            <person name="Lou X."/>
            <person name="Chen J."/>
            <person name="Feng M."/>
            <person name="Jian J."/>
            <person name="Zhang X."/>
            <person name="Luo G."/>
            <person name="Jiang Y."/>
            <person name="Liu J."/>
            <person name="Wang Z."/>
            <person name="Sha Y."/>
            <person name="Zhang B."/>
            <person name="Wu H."/>
            <person name="Tang D."/>
            <person name="Shen Q."/>
            <person name="Xue P."/>
            <person name="Zou S."/>
            <person name="Wang X."/>
            <person name="Liu X."/>
            <person name="Wang F."/>
            <person name="Yang Y."/>
            <person name="An X."/>
            <person name="Dong Z."/>
            <person name="Zhang K."/>
            <person name="Zhang X."/>
            <person name="Luo M.C."/>
            <person name="Dvorak J."/>
            <person name="Tong Y."/>
            <person name="Wang J."/>
            <person name="Yang H."/>
            <person name="Li Z."/>
            <person name="Wang D."/>
            <person name="Zhang A."/>
            <person name="Wang J."/>
        </authorList>
    </citation>
    <scope>NUCLEOTIDE SEQUENCE</scope>
</reference>
<dbReference type="AlphaFoldDB" id="M7ZTM7"/>
<dbReference type="InterPro" id="IPR032675">
    <property type="entry name" value="LRR_dom_sf"/>
</dbReference>
<dbReference type="InterPro" id="IPR027417">
    <property type="entry name" value="P-loop_NTPase"/>
</dbReference>
<dbReference type="InterPro" id="IPR036388">
    <property type="entry name" value="WH-like_DNA-bd_sf"/>
</dbReference>
<dbReference type="InterPro" id="IPR055414">
    <property type="entry name" value="LRR_R13L4/SHOC2-like"/>
</dbReference>
<dbReference type="EMBL" id="KD075137">
    <property type="protein sequence ID" value="EMS62981.1"/>
    <property type="molecule type" value="Genomic_DNA"/>
</dbReference>
<dbReference type="InterPro" id="IPR002182">
    <property type="entry name" value="NB-ARC"/>
</dbReference>
<dbReference type="Gene3D" id="1.10.10.10">
    <property type="entry name" value="Winged helix-like DNA-binding domain superfamily/Winged helix DNA-binding domain"/>
    <property type="match status" value="1"/>
</dbReference>
<proteinExistence type="inferred from homology"/>
<organism evidence="6">
    <name type="scientific">Triticum urartu</name>
    <name type="common">Red wild einkorn</name>
    <name type="synonym">Crithodium urartu</name>
    <dbReference type="NCBI Taxonomy" id="4572"/>
    <lineage>
        <taxon>Eukaryota</taxon>
        <taxon>Viridiplantae</taxon>
        <taxon>Streptophyta</taxon>
        <taxon>Embryophyta</taxon>
        <taxon>Tracheophyta</taxon>
        <taxon>Spermatophyta</taxon>
        <taxon>Magnoliopsida</taxon>
        <taxon>Liliopsida</taxon>
        <taxon>Poales</taxon>
        <taxon>Poaceae</taxon>
        <taxon>BOP clade</taxon>
        <taxon>Pooideae</taxon>
        <taxon>Triticodae</taxon>
        <taxon>Triticeae</taxon>
        <taxon>Triticinae</taxon>
        <taxon>Triticum</taxon>
    </lineage>
</organism>
<name>M7ZTM7_TRIUA</name>
<feature type="domain" description="Disease resistance R13L4/SHOC-2-like LRR" evidence="5">
    <location>
        <begin position="570"/>
        <end position="776"/>
    </location>
</feature>
<dbReference type="PRINTS" id="PR00364">
    <property type="entry name" value="DISEASERSIST"/>
</dbReference>
<evidence type="ECO:0000256" key="3">
    <source>
        <dbReference type="ARBA" id="ARBA00022821"/>
    </source>
</evidence>
<evidence type="ECO:0000259" key="5">
    <source>
        <dbReference type="Pfam" id="PF23598"/>
    </source>
</evidence>
<dbReference type="Pfam" id="PF00931">
    <property type="entry name" value="NB-ARC"/>
    <property type="match status" value="1"/>
</dbReference>
<dbReference type="SUPFAM" id="SSF52540">
    <property type="entry name" value="P-loop containing nucleoside triphosphate hydrolases"/>
    <property type="match status" value="1"/>
</dbReference>
<dbReference type="InterPro" id="IPR050905">
    <property type="entry name" value="Plant_NBS-LRR"/>
</dbReference>
<dbReference type="Gene3D" id="3.40.50.300">
    <property type="entry name" value="P-loop containing nucleotide triphosphate hydrolases"/>
    <property type="match status" value="1"/>
</dbReference>
<protein>
    <submittedName>
        <fullName evidence="6">Disease resistance protein RPS2</fullName>
    </submittedName>
</protein>
<sequence>MGQILRGIPENFHGLGGQRPRARLLPQTVGLFTSPAVAFILLVLNKIWDPIFDCYCFLLDPGRHMTDYNHAVQRVVAMKRDFNLSDPSPTSHQGGKWLERVVLLQKDKEMICKSYAEGGFLKKWYYIRKAIKETKKADDMASQFKEILVESKPRPRPVARISPGDPLEIMKTYTDKVVEFIKNESEDSKLLGIWGMAGVGKSVLIRNISMCHSQYAAADTPFQILFVDAGSDSSICKIQNALFGLLGLALTPDVTESVKAFTISSYLSENNFLLLLDDVREPFDLARIGVPVPDPASAMCRKVVFTTRTHAICASMGCDSIMQMSCPTEEDATKIFNCAVGTKALEDSRFCAVSSVLIKECGLLPEALRNVGLSMSIKDGPEQWELAVKLLRQAKLHLVTHKKDNLFERLRCSYDELEAKIKECLVLICSLWSEDANIPIDSLILMWIGMGLLDGLNAQREGYAYIRMLQQRCLLEKGQNTLTSSEDTHVRMNPMIRKAIIKTLDNREANWFPDLPWRSSLTEKTWLVAQRVWASAKDFEMFKRKCYLDQNNKERSKLLQSNVTVLVSRCVIKFDLCQFHQLVFLDMEGATLPNFPERVTKMNALEYLNLSSTGLTSVPSSLGDLSKLKYLFLRRNPELEHIPIGVIAKLKELKVLDLFDTGCLLTSLINEIKELEMDCLMAGFTVETENILRELRELSEVCPLYMCLSRFETEKVDLLYLLADFDKLHELQIKSSHHVLKLVYTDLEVQSTPKIFTCLERFIISNLPNLVSIDLKPEGLNIKSVKIYNCNKLTDITWILNLVNLEELVIKDCCRMRTLISASAAEELGLPRLKRVELHGLPELLTLSEAAPLCFKSVIHWCVFQCRKLSGLPKPPALKSVLLDCDVGIWNKMSQTGVAAQFAERVHL</sequence>
<evidence type="ECO:0000256" key="2">
    <source>
        <dbReference type="ARBA" id="ARBA00022737"/>
    </source>
</evidence>
<comment type="similarity">
    <text evidence="1">Belongs to the disease resistance NB-LRR family.</text>
</comment>
<evidence type="ECO:0000256" key="1">
    <source>
        <dbReference type="ARBA" id="ARBA00008894"/>
    </source>
</evidence>
<evidence type="ECO:0000313" key="6">
    <source>
        <dbReference type="EMBL" id="EMS62981.1"/>
    </source>
</evidence>
<dbReference type="Gene3D" id="3.80.10.10">
    <property type="entry name" value="Ribonuclease Inhibitor"/>
    <property type="match status" value="1"/>
</dbReference>
<accession>M7ZTM7</accession>
<dbReference type="SUPFAM" id="SSF52058">
    <property type="entry name" value="L domain-like"/>
    <property type="match status" value="1"/>
</dbReference>
<dbReference type="GO" id="GO:0006952">
    <property type="term" value="P:defense response"/>
    <property type="evidence" value="ECO:0007669"/>
    <property type="project" value="UniProtKB-KW"/>
</dbReference>
<keyword evidence="3" id="KW-0611">Plant defense</keyword>
<dbReference type="PANTHER" id="PTHR33463">
    <property type="entry name" value="NB-ARC DOMAIN-CONTAINING PROTEIN-RELATED"/>
    <property type="match status" value="1"/>
</dbReference>
<dbReference type="GO" id="GO:0043531">
    <property type="term" value="F:ADP binding"/>
    <property type="evidence" value="ECO:0007669"/>
    <property type="project" value="InterPro"/>
</dbReference>
<feature type="domain" description="NB-ARC" evidence="4">
    <location>
        <begin position="173"/>
        <end position="344"/>
    </location>
</feature>
<dbReference type="STRING" id="4572.M7ZTM7"/>
<dbReference type="OMA" id="IWDPIFD"/>
<gene>
    <name evidence="6" type="ORF">TRIUR3_31392</name>
</gene>
<dbReference type="eggNOG" id="KOG4658">
    <property type="taxonomic scope" value="Eukaryota"/>
</dbReference>